<reference evidence="1" key="1">
    <citation type="submission" date="2021-02" db="EMBL/GenBank/DDBJ databases">
        <authorList>
            <person name="Nowell W R."/>
        </authorList>
    </citation>
    <scope>NUCLEOTIDE SEQUENCE</scope>
</reference>
<evidence type="ECO:0000313" key="1">
    <source>
        <dbReference type="EMBL" id="CAF4490078.1"/>
    </source>
</evidence>
<organism evidence="1 2">
    <name type="scientific">Rotaria socialis</name>
    <dbReference type="NCBI Taxonomy" id="392032"/>
    <lineage>
        <taxon>Eukaryota</taxon>
        <taxon>Metazoa</taxon>
        <taxon>Spiralia</taxon>
        <taxon>Gnathifera</taxon>
        <taxon>Rotifera</taxon>
        <taxon>Eurotatoria</taxon>
        <taxon>Bdelloidea</taxon>
        <taxon>Philodinida</taxon>
        <taxon>Philodinidae</taxon>
        <taxon>Rotaria</taxon>
    </lineage>
</organism>
<proteinExistence type="predicted"/>
<accession>A0A820USX5</accession>
<dbReference type="Proteomes" id="UP000663862">
    <property type="component" value="Unassembled WGS sequence"/>
</dbReference>
<dbReference type="AlphaFoldDB" id="A0A820USX5"/>
<name>A0A820USX5_9BILA</name>
<gene>
    <name evidence="1" type="ORF">TSG867_LOCUS20242</name>
</gene>
<dbReference type="EMBL" id="CAJOBQ010001467">
    <property type="protein sequence ID" value="CAF4490078.1"/>
    <property type="molecule type" value="Genomic_DNA"/>
</dbReference>
<sequence length="67" mass="7881">MDFAKRSIDIRLRLMPLEDAERIKDALICHNQALIIDQNLRSAAKWSMVLTLRDIELIHCKKKSVEY</sequence>
<protein>
    <submittedName>
        <fullName evidence="1">Uncharacterized protein</fullName>
    </submittedName>
</protein>
<evidence type="ECO:0000313" key="2">
    <source>
        <dbReference type="Proteomes" id="UP000663862"/>
    </source>
</evidence>
<comment type="caution">
    <text evidence="1">The sequence shown here is derived from an EMBL/GenBank/DDBJ whole genome shotgun (WGS) entry which is preliminary data.</text>
</comment>